<dbReference type="GO" id="GO:0003735">
    <property type="term" value="F:structural constituent of ribosome"/>
    <property type="evidence" value="ECO:0007669"/>
    <property type="project" value="InterPro"/>
</dbReference>
<dbReference type="SUPFAM" id="SSF48140">
    <property type="entry name" value="Ribosomal protein L19 (L19e)"/>
    <property type="match status" value="1"/>
</dbReference>
<dbReference type="InterPro" id="IPR000196">
    <property type="entry name" value="Ribosomal_eL19_dom"/>
</dbReference>
<keyword evidence="2 6" id="KW-0699">rRNA-binding</keyword>
<dbReference type="AlphaFoldDB" id="A0A6A9QGY4"/>
<dbReference type="Gene3D" id="1.10.1200.240">
    <property type="match status" value="1"/>
</dbReference>
<keyword evidence="5 6" id="KW-0687">Ribonucleoprotein</keyword>
<evidence type="ECO:0000256" key="5">
    <source>
        <dbReference type="ARBA" id="ARBA00023274"/>
    </source>
</evidence>
<dbReference type="HAMAP" id="MF_01475">
    <property type="entry name" value="Ribosomal_eL19"/>
    <property type="match status" value="1"/>
</dbReference>
<dbReference type="SMART" id="SM01416">
    <property type="entry name" value="Ribosomal_L19e"/>
    <property type="match status" value="1"/>
</dbReference>
<dbReference type="EMBL" id="WFIY01000004">
    <property type="protein sequence ID" value="MUM64416.1"/>
    <property type="molecule type" value="Genomic_DNA"/>
</dbReference>
<dbReference type="InterPro" id="IPR033936">
    <property type="entry name" value="Ribosomal_eL19_arc"/>
</dbReference>
<accession>A0A6A9QGY4</accession>
<dbReference type="Gene3D" id="1.10.1650.10">
    <property type="match status" value="1"/>
</dbReference>
<dbReference type="InterPro" id="IPR057260">
    <property type="entry name" value="Ribosomal_L19e_C"/>
</dbReference>
<proteinExistence type="inferred from homology"/>
<dbReference type="CDD" id="cd01418">
    <property type="entry name" value="Ribosomal_L19e_A"/>
    <property type="match status" value="1"/>
</dbReference>
<comment type="caution">
    <text evidence="9">The sequence shown here is derived from an EMBL/GenBank/DDBJ whole genome shotgun (WGS) entry which is preliminary data.</text>
</comment>
<feature type="domain" description="Large ribosomal subunit protein eL19" evidence="8">
    <location>
        <begin position="3"/>
        <end position="147"/>
    </location>
</feature>
<reference evidence="9 10" key="1">
    <citation type="submission" date="2019-10" db="EMBL/GenBank/DDBJ databases">
        <title>Genome Sequences from Six Type Strain Members of the Archaeal Family Sulfolobaceae: Acidianus ambivalens, Acidianus infernus, Metallosphaera prunae, Stygiolobus azoricus, Sulfolobus metallicus, and Sulfurisphaera ohwakuensis.</title>
        <authorList>
            <person name="Counts J.A."/>
            <person name="Kelly R.M."/>
        </authorList>
    </citation>
    <scope>NUCLEOTIDE SEQUENCE [LARGE SCALE GENOMIC DNA]</scope>
    <source>
        <strain evidence="9 10">DSM 3191</strain>
    </source>
</reference>
<protein>
    <recommendedName>
        <fullName evidence="6">Large ribosomal subunit protein eL19</fullName>
    </recommendedName>
</protein>
<dbReference type="GO" id="GO:0006412">
    <property type="term" value="P:translation"/>
    <property type="evidence" value="ECO:0007669"/>
    <property type="project" value="UniProtKB-UniRule"/>
</dbReference>
<evidence type="ECO:0000256" key="6">
    <source>
        <dbReference type="HAMAP-Rule" id="MF_01475"/>
    </source>
</evidence>
<evidence type="ECO:0000313" key="10">
    <source>
        <dbReference type="Proteomes" id="UP000440125"/>
    </source>
</evidence>
<dbReference type="Pfam" id="PF01280">
    <property type="entry name" value="Ribosomal_L19e"/>
    <property type="match status" value="1"/>
</dbReference>
<dbReference type="InterPro" id="IPR057259">
    <property type="entry name" value="Ribosomal_L19e"/>
</dbReference>
<keyword evidence="4 6" id="KW-0689">Ribosomal protein</keyword>
<evidence type="ECO:0000256" key="2">
    <source>
        <dbReference type="ARBA" id="ARBA00022730"/>
    </source>
</evidence>
<dbReference type="GO" id="GO:0022625">
    <property type="term" value="C:cytosolic large ribosomal subunit"/>
    <property type="evidence" value="ECO:0007669"/>
    <property type="project" value="InterPro"/>
</dbReference>
<dbReference type="GO" id="GO:0070180">
    <property type="term" value="F:large ribosomal subunit rRNA binding"/>
    <property type="evidence" value="ECO:0007669"/>
    <property type="project" value="UniProtKB-UniRule"/>
</dbReference>
<evidence type="ECO:0000313" key="9">
    <source>
        <dbReference type="EMBL" id="MUM64416.1"/>
    </source>
</evidence>
<dbReference type="NCBIfam" id="NF006343">
    <property type="entry name" value="PRK08570.1"/>
    <property type="match status" value="1"/>
</dbReference>
<dbReference type="FunFam" id="1.10.1200.240:FF:000003">
    <property type="entry name" value="50S ribosomal protein L19e"/>
    <property type="match status" value="1"/>
</dbReference>
<evidence type="ECO:0000256" key="7">
    <source>
        <dbReference type="SAM" id="MobiDB-lite"/>
    </source>
</evidence>
<dbReference type="InterPro" id="IPR035970">
    <property type="entry name" value="60S_ribosomal_eL19_sf"/>
</dbReference>
<dbReference type="PANTHER" id="PTHR10722">
    <property type="entry name" value="60S RIBOSOMAL PROTEIN L19"/>
    <property type="match status" value="1"/>
</dbReference>
<evidence type="ECO:0000259" key="8">
    <source>
        <dbReference type="SMART" id="SM01416"/>
    </source>
</evidence>
<feature type="region of interest" description="Disordered" evidence="7">
    <location>
        <begin position="56"/>
        <end position="88"/>
    </location>
</feature>
<dbReference type="Proteomes" id="UP000440125">
    <property type="component" value="Unassembled WGS sequence"/>
</dbReference>
<keyword evidence="10" id="KW-1185">Reference proteome</keyword>
<comment type="subunit">
    <text evidence="6">Part of the 50S ribosomal subunit.</text>
</comment>
<evidence type="ECO:0000256" key="1">
    <source>
        <dbReference type="ARBA" id="ARBA00011082"/>
    </source>
</evidence>
<comment type="function">
    <text evidence="6">Binds to the 23S rRNA.</text>
</comment>
<organism evidence="9 10">
    <name type="scientific">Acidianus infernus</name>
    <dbReference type="NCBI Taxonomy" id="12915"/>
    <lineage>
        <taxon>Archaea</taxon>
        <taxon>Thermoproteota</taxon>
        <taxon>Thermoprotei</taxon>
        <taxon>Sulfolobales</taxon>
        <taxon>Sulfolobaceae</taxon>
        <taxon>Acidianus</taxon>
    </lineage>
</organism>
<dbReference type="RefSeq" id="WP_338077953.1">
    <property type="nucleotide sequence ID" value="NZ_JBGTCZ010000031.1"/>
</dbReference>
<dbReference type="Pfam" id="PF25476">
    <property type="entry name" value="Ribosomal_L19e_C"/>
    <property type="match status" value="1"/>
</dbReference>
<evidence type="ECO:0000256" key="4">
    <source>
        <dbReference type="ARBA" id="ARBA00022980"/>
    </source>
</evidence>
<name>A0A6A9QGY4_ACIIN</name>
<sequence length="152" mass="17810">MPELYLQKRLAADIAKVGINNVKIPPENIDEVKEALTRADIARLIKEGKIIIEKEKERSNSKVKERRKARRVKGEGRRHGSRKGKKTARFDEHEAWVNRIRKIRKYLKWLRDHEVIDSHLYRQLYIRAKGGSFKSISDVRSVLIQMGKLKGE</sequence>
<evidence type="ECO:0000256" key="3">
    <source>
        <dbReference type="ARBA" id="ARBA00022884"/>
    </source>
</evidence>
<dbReference type="InterPro" id="IPR015972">
    <property type="entry name" value="Ribosomal_eL19_dom1"/>
</dbReference>
<keyword evidence="3 6" id="KW-0694">RNA-binding</keyword>
<gene>
    <name evidence="6" type="primary">rpl19e</name>
    <name evidence="9" type="ORF">D1867_03935</name>
</gene>
<comment type="similarity">
    <text evidence="1 6">Belongs to the eukaryotic ribosomal protein eL19 family.</text>
</comment>
<dbReference type="InterPro" id="IPR039547">
    <property type="entry name" value="Ribosomal_eL19"/>
</dbReference>